<feature type="compositionally biased region" description="Basic and acidic residues" evidence="1">
    <location>
        <begin position="33"/>
        <end position="44"/>
    </location>
</feature>
<proteinExistence type="predicted"/>
<feature type="compositionally biased region" description="Basic and acidic residues" evidence="1">
    <location>
        <begin position="54"/>
        <end position="63"/>
    </location>
</feature>
<accession>A0A0B7C6D0</accession>
<dbReference type="EMBL" id="HACG01053285">
    <property type="protein sequence ID" value="CEL00156.1"/>
    <property type="molecule type" value="Transcribed_RNA"/>
</dbReference>
<organism evidence="2">
    <name type="scientific">Arion vulgaris</name>
    <dbReference type="NCBI Taxonomy" id="1028688"/>
    <lineage>
        <taxon>Eukaryota</taxon>
        <taxon>Metazoa</taxon>
        <taxon>Spiralia</taxon>
        <taxon>Lophotrochozoa</taxon>
        <taxon>Mollusca</taxon>
        <taxon>Gastropoda</taxon>
        <taxon>Heterobranchia</taxon>
        <taxon>Euthyneura</taxon>
        <taxon>Panpulmonata</taxon>
        <taxon>Eupulmonata</taxon>
        <taxon>Stylommatophora</taxon>
        <taxon>Helicina</taxon>
        <taxon>Arionoidea</taxon>
        <taxon>Arionidae</taxon>
        <taxon>Arion</taxon>
    </lineage>
</organism>
<dbReference type="AlphaFoldDB" id="A0A0B7C6D0"/>
<gene>
    <name evidence="2" type="primary">ORF222996</name>
</gene>
<evidence type="ECO:0000256" key="1">
    <source>
        <dbReference type="SAM" id="MobiDB-lite"/>
    </source>
</evidence>
<feature type="non-terminal residue" evidence="2">
    <location>
        <position position="71"/>
    </location>
</feature>
<sequence length="71" mass="7780">NKSKEHLNMSGEPLSVRKGSTDYLLSSTNKFGAGDHLHNSDDRLIGGQSYNTTERVRSDDSSTRDNPAINS</sequence>
<feature type="non-terminal residue" evidence="2">
    <location>
        <position position="1"/>
    </location>
</feature>
<reference evidence="2" key="1">
    <citation type="submission" date="2014-12" db="EMBL/GenBank/DDBJ databases">
        <title>Insight into the proteome of Arion vulgaris.</title>
        <authorList>
            <person name="Aradska J."/>
            <person name="Bulat T."/>
            <person name="Smidak R."/>
            <person name="Sarate P."/>
            <person name="Gangsoo J."/>
            <person name="Sialana F."/>
            <person name="Bilban M."/>
            <person name="Lubec G."/>
        </authorList>
    </citation>
    <scope>NUCLEOTIDE SEQUENCE</scope>
    <source>
        <tissue evidence="2">Skin</tissue>
    </source>
</reference>
<protein>
    <submittedName>
        <fullName evidence="2">Uncharacterized protein</fullName>
    </submittedName>
</protein>
<name>A0A0B7C6D0_9EUPU</name>
<evidence type="ECO:0000313" key="2">
    <source>
        <dbReference type="EMBL" id="CEL00156.1"/>
    </source>
</evidence>
<feature type="region of interest" description="Disordered" evidence="1">
    <location>
        <begin position="25"/>
        <end position="71"/>
    </location>
</feature>